<dbReference type="SUPFAM" id="SSF88713">
    <property type="entry name" value="Glycoside hydrolase/deacetylase"/>
    <property type="match status" value="1"/>
</dbReference>
<evidence type="ECO:0000256" key="2">
    <source>
        <dbReference type="ARBA" id="ARBA00022729"/>
    </source>
</evidence>
<name>A0A4Q9DI02_9BACL</name>
<dbReference type="EMBL" id="SIRE01000029">
    <property type="protein sequence ID" value="TBL70833.1"/>
    <property type="molecule type" value="Genomic_DNA"/>
</dbReference>
<feature type="domain" description="NodB homology" evidence="3">
    <location>
        <begin position="101"/>
        <end position="363"/>
    </location>
</feature>
<dbReference type="InterPro" id="IPR051398">
    <property type="entry name" value="Polysacch_Deacetylase"/>
</dbReference>
<comment type="subcellular location">
    <subcellularLocation>
        <location evidence="1">Secreted</location>
    </subcellularLocation>
</comment>
<dbReference type="InterPro" id="IPR002509">
    <property type="entry name" value="NODB_dom"/>
</dbReference>
<accession>A0A4Q9DI02</accession>
<dbReference type="AlphaFoldDB" id="A0A4Q9DI02"/>
<keyword evidence="2" id="KW-0732">Signal</keyword>
<organism evidence="4 5">
    <name type="scientific">Paenibacillus thalictri</name>
    <dbReference type="NCBI Taxonomy" id="2527873"/>
    <lineage>
        <taxon>Bacteria</taxon>
        <taxon>Bacillati</taxon>
        <taxon>Bacillota</taxon>
        <taxon>Bacilli</taxon>
        <taxon>Bacillales</taxon>
        <taxon>Paenibacillaceae</taxon>
        <taxon>Paenibacillus</taxon>
    </lineage>
</organism>
<protein>
    <recommendedName>
        <fullName evidence="3">NodB homology domain-containing protein</fullName>
    </recommendedName>
</protein>
<dbReference type="Gene3D" id="3.20.20.370">
    <property type="entry name" value="Glycoside hydrolase/deacetylase"/>
    <property type="match status" value="1"/>
</dbReference>
<dbReference type="InterPro" id="IPR011330">
    <property type="entry name" value="Glyco_hydro/deAcase_b/a-brl"/>
</dbReference>
<dbReference type="Proteomes" id="UP000293142">
    <property type="component" value="Unassembled WGS sequence"/>
</dbReference>
<dbReference type="PANTHER" id="PTHR34216:SF3">
    <property type="entry name" value="POLY-BETA-1,6-N-ACETYL-D-GLUCOSAMINE N-DEACETYLASE"/>
    <property type="match status" value="1"/>
</dbReference>
<evidence type="ECO:0000259" key="3">
    <source>
        <dbReference type="PROSITE" id="PS51677"/>
    </source>
</evidence>
<dbReference type="GO" id="GO:0005576">
    <property type="term" value="C:extracellular region"/>
    <property type="evidence" value="ECO:0007669"/>
    <property type="project" value="UniProtKB-SubCell"/>
</dbReference>
<comment type="caution">
    <text evidence="4">The sequence shown here is derived from an EMBL/GenBank/DDBJ whole genome shotgun (WGS) entry which is preliminary data.</text>
</comment>
<proteinExistence type="predicted"/>
<dbReference type="PROSITE" id="PS51677">
    <property type="entry name" value="NODB"/>
    <property type="match status" value="1"/>
</dbReference>
<sequence length="363" mass="42182">MYHIMKLIQIKGSVYPDGAIMKMAEYFVKFRGLQSVLHKIHHRNIRMVCYHMVKDVSTSYYPPNITTDVFREQIRYLKNNYEIISVKEALERIKQGDKLHRALSITTDDGFAEDYSVTAPILAEEKVTATFFVTSNCLDNKQLMWRNKVMHIQNKLEPAKLYSMMNRLAREFRLAAPAGTKDLLTWSYFDWSMQHKEMLSDRLWEMAGLEPISEWLTENRPYLTVGQIKELQHNGFHIGAHTKTHPFCDRLSYAELKEEVLGSIDHLSSTLQSNIDVLAYPFGARPTHEMEQRLIREHADKISGLFGLQYSISNKRNPYAWDRDTMPANYNQSVLKLSVMGIKRKLLKTIGMLHAVFFVANIV</sequence>
<dbReference type="GO" id="GO:0016810">
    <property type="term" value="F:hydrolase activity, acting on carbon-nitrogen (but not peptide) bonds"/>
    <property type="evidence" value="ECO:0007669"/>
    <property type="project" value="InterPro"/>
</dbReference>
<evidence type="ECO:0000313" key="4">
    <source>
        <dbReference type="EMBL" id="TBL70833.1"/>
    </source>
</evidence>
<gene>
    <name evidence="4" type="ORF">EYB31_31800</name>
</gene>
<reference evidence="4 5" key="1">
    <citation type="submission" date="2019-02" db="EMBL/GenBank/DDBJ databases">
        <title>Paenibacillus sp. nov., isolated from surface-sterilized tissue of Thalictrum simplex L.</title>
        <authorList>
            <person name="Tuo L."/>
        </authorList>
    </citation>
    <scope>NUCLEOTIDE SEQUENCE [LARGE SCALE GENOMIC DNA]</scope>
    <source>
        <strain evidence="4 5">N2SHLJ1</strain>
    </source>
</reference>
<evidence type="ECO:0000256" key="1">
    <source>
        <dbReference type="ARBA" id="ARBA00004613"/>
    </source>
</evidence>
<dbReference type="GO" id="GO:0005975">
    <property type="term" value="P:carbohydrate metabolic process"/>
    <property type="evidence" value="ECO:0007669"/>
    <property type="project" value="InterPro"/>
</dbReference>
<dbReference type="CDD" id="cd10918">
    <property type="entry name" value="CE4_NodB_like_5s_6s"/>
    <property type="match status" value="1"/>
</dbReference>
<dbReference type="PANTHER" id="PTHR34216">
    <property type="match status" value="1"/>
</dbReference>
<dbReference type="Pfam" id="PF01522">
    <property type="entry name" value="Polysacc_deac_1"/>
    <property type="match status" value="1"/>
</dbReference>
<keyword evidence="5" id="KW-1185">Reference proteome</keyword>
<evidence type="ECO:0000313" key="5">
    <source>
        <dbReference type="Proteomes" id="UP000293142"/>
    </source>
</evidence>